<dbReference type="InterPro" id="IPR000522">
    <property type="entry name" value="ABC_transptr_permease_BtuC"/>
</dbReference>
<organism evidence="12 13">
    <name type="scientific">Methanoregula boonei (strain DSM 21154 / JCM 14090 / 6A8)</name>
    <dbReference type="NCBI Taxonomy" id="456442"/>
    <lineage>
        <taxon>Archaea</taxon>
        <taxon>Methanobacteriati</taxon>
        <taxon>Methanobacteriota</taxon>
        <taxon>Stenosarchaea group</taxon>
        <taxon>Methanomicrobia</taxon>
        <taxon>Methanomicrobiales</taxon>
        <taxon>Methanoregulaceae</taxon>
        <taxon>Methanoregula</taxon>
    </lineage>
</organism>
<dbReference type="SUPFAM" id="SSF81345">
    <property type="entry name" value="ABC transporter involved in vitamin B12 uptake, BtuC"/>
    <property type="match status" value="1"/>
</dbReference>
<reference evidence="13" key="1">
    <citation type="journal article" date="2015" name="Microbiology">
        <title>Genome of Methanoregula boonei 6A8 reveals adaptations to oligotrophic peatland environments.</title>
        <authorList>
            <person name="Braeuer S."/>
            <person name="Cadillo-Quiroz H."/>
            <person name="Kyrpides N."/>
            <person name="Woyke T."/>
            <person name="Goodwin L."/>
            <person name="Detter C."/>
            <person name="Podell S."/>
            <person name="Yavitt J.B."/>
            <person name="Zinder S.H."/>
        </authorList>
    </citation>
    <scope>NUCLEOTIDE SEQUENCE [LARGE SCALE GENOMIC DNA]</scope>
    <source>
        <strain evidence="13">DSM 21154 / JCM 14090 / 6A8</strain>
    </source>
</reference>
<dbReference type="OrthoDB" id="57034at2157"/>
<evidence type="ECO:0000256" key="5">
    <source>
        <dbReference type="ARBA" id="ARBA00022692"/>
    </source>
</evidence>
<evidence type="ECO:0000313" key="12">
    <source>
        <dbReference type="EMBL" id="ABS55504.1"/>
    </source>
</evidence>
<evidence type="ECO:0000256" key="2">
    <source>
        <dbReference type="ARBA" id="ARBA00007935"/>
    </source>
</evidence>
<keyword evidence="13" id="KW-1185">Reference proteome</keyword>
<evidence type="ECO:0000256" key="7">
    <source>
        <dbReference type="ARBA" id="ARBA00023136"/>
    </source>
</evidence>
<evidence type="ECO:0000256" key="1">
    <source>
        <dbReference type="ARBA" id="ARBA00004651"/>
    </source>
</evidence>
<keyword evidence="3" id="KW-0813">Transport</keyword>
<dbReference type="InterPro" id="IPR037294">
    <property type="entry name" value="ABC_BtuC-like"/>
</dbReference>
<evidence type="ECO:0000256" key="10">
    <source>
        <dbReference type="ARBA" id="ARBA00071366"/>
    </source>
</evidence>
<dbReference type="Pfam" id="PF01032">
    <property type="entry name" value="FecCD"/>
    <property type="match status" value="1"/>
</dbReference>
<dbReference type="STRING" id="456442.Mboo_0986"/>
<evidence type="ECO:0000313" key="13">
    <source>
        <dbReference type="Proteomes" id="UP000002408"/>
    </source>
</evidence>
<accession>A7I6Z3</accession>
<keyword evidence="7 11" id="KW-0472">Membrane</keyword>
<dbReference type="FunFam" id="1.10.3470.10:FF:000001">
    <property type="entry name" value="Vitamin B12 ABC transporter permease BtuC"/>
    <property type="match status" value="1"/>
</dbReference>
<evidence type="ECO:0000256" key="9">
    <source>
        <dbReference type="ARBA" id="ARBA00064420"/>
    </source>
</evidence>
<comment type="function">
    <text evidence="8">Required for corrinoid utilization. Probably part of the ABC transporter complex BtuCDF involved in cobalamin (vitamin B12) import. Probably involved in the translocation of the substrate across the membrane.</text>
</comment>
<dbReference type="EMBL" id="CP000780">
    <property type="protein sequence ID" value="ABS55504.1"/>
    <property type="molecule type" value="Genomic_DNA"/>
</dbReference>
<dbReference type="PANTHER" id="PTHR30472:SF25">
    <property type="entry name" value="ABC TRANSPORTER PERMEASE PROTEIN MJ0876-RELATED"/>
    <property type="match status" value="1"/>
</dbReference>
<dbReference type="PANTHER" id="PTHR30472">
    <property type="entry name" value="FERRIC ENTEROBACTIN TRANSPORT SYSTEM PERMEASE PROTEIN"/>
    <property type="match status" value="1"/>
</dbReference>
<evidence type="ECO:0000256" key="3">
    <source>
        <dbReference type="ARBA" id="ARBA00022448"/>
    </source>
</evidence>
<dbReference type="CDD" id="cd06550">
    <property type="entry name" value="TM_ABC_iron-siderophores_like"/>
    <property type="match status" value="1"/>
</dbReference>
<keyword evidence="6 11" id="KW-1133">Transmembrane helix</keyword>
<comment type="subcellular location">
    <subcellularLocation>
        <location evidence="1">Cell membrane</location>
        <topology evidence="1">Multi-pass membrane protein</topology>
    </subcellularLocation>
</comment>
<dbReference type="GeneID" id="5410932"/>
<comment type="similarity">
    <text evidence="2">Belongs to the binding-protein-dependent transport system permease family. FecCD subfamily.</text>
</comment>
<dbReference type="KEGG" id="mbn:Mboo_0986"/>
<keyword evidence="4" id="KW-1003">Cell membrane</keyword>
<dbReference type="Proteomes" id="UP000002408">
    <property type="component" value="Chromosome"/>
</dbReference>
<dbReference type="Gene3D" id="1.10.3470.10">
    <property type="entry name" value="ABC transporter involved in vitamin B12 uptake, BtuC"/>
    <property type="match status" value="1"/>
</dbReference>
<comment type="subunit">
    <text evidence="9">The complex is composed of two ATP-binding proteins (BtuD), two transmembrane proteins (BtuC) and a solute-binding protein (BtuF).</text>
</comment>
<dbReference type="eggNOG" id="arCOG01007">
    <property type="taxonomic scope" value="Archaea"/>
</dbReference>
<proteinExistence type="inferred from homology"/>
<name>A7I6Z3_METB6</name>
<feature type="transmembrane region" description="Helical" evidence="11">
    <location>
        <begin position="108"/>
        <end position="125"/>
    </location>
</feature>
<dbReference type="RefSeq" id="WP_012106531.1">
    <property type="nucleotide sequence ID" value="NC_009712.1"/>
</dbReference>
<protein>
    <recommendedName>
        <fullName evidence="10">Cobalamin import system permease protein BtuC</fullName>
    </recommendedName>
</protein>
<evidence type="ECO:0000256" key="8">
    <source>
        <dbReference type="ARBA" id="ARBA00053891"/>
    </source>
</evidence>
<dbReference type="GO" id="GO:0005886">
    <property type="term" value="C:plasma membrane"/>
    <property type="evidence" value="ECO:0007669"/>
    <property type="project" value="UniProtKB-SubCell"/>
</dbReference>
<feature type="transmembrane region" description="Helical" evidence="11">
    <location>
        <begin position="176"/>
        <end position="197"/>
    </location>
</feature>
<dbReference type="GO" id="GO:0022857">
    <property type="term" value="F:transmembrane transporter activity"/>
    <property type="evidence" value="ECO:0007669"/>
    <property type="project" value="InterPro"/>
</dbReference>
<feature type="transmembrane region" description="Helical" evidence="11">
    <location>
        <begin position="82"/>
        <end position="102"/>
    </location>
</feature>
<keyword evidence="5 11" id="KW-0812">Transmembrane</keyword>
<feature type="transmembrane region" description="Helical" evidence="11">
    <location>
        <begin position="52"/>
        <end position="70"/>
    </location>
</feature>
<feature type="transmembrane region" description="Helical" evidence="11">
    <location>
        <begin position="291"/>
        <end position="309"/>
    </location>
</feature>
<feature type="transmembrane region" description="Helical" evidence="11">
    <location>
        <begin position="264"/>
        <end position="284"/>
    </location>
</feature>
<gene>
    <name evidence="12" type="ordered locus">Mboo_0986</name>
</gene>
<sequence length="315" mass="32782" precursor="true">MHKGYAVILGLALLAAAVLVVSTGFGPAGIPFLGMPGGDTASLILFDIRLPRVIAAMLVGAGLAAAGVVMQAMFRNSMADPYLLGTSSGGALGASLAIVLLGGAFHSVFAFAGCLIASFLVYGIAQKGGRVKTEQLLLTGIAISMFFSAILSAVMYSSGQNLHQILFWLMGGFWNISWSDALLGLAVIPVSLVLLLYSRELNIFSMGEDDAIHLGVNVNRLKIILLALSSLVTGICVAIAGCIGFVGLITPHIVRIAVGPDHRFLLPASMLAGGILLVLADTVARTVGNEVPVGVVTAFIGAPFFIWLLRKRYSA</sequence>
<evidence type="ECO:0000256" key="11">
    <source>
        <dbReference type="SAM" id="Phobius"/>
    </source>
</evidence>
<dbReference type="HOGENOM" id="CLU_013016_0_3_2"/>
<feature type="transmembrane region" description="Helical" evidence="11">
    <location>
        <begin position="223"/>
        <end position="249"/>
    </location>
</feature>
<dbReference type="AlphaFoldDB" id="A7I6Z3"/>
<evidence type="ECO:0000256" key="6">
    <source>
        <dbReference type="ARBA" id="ARBA00022989"/>
    </source>
</evidence>
<feature type="transmembrane region" description="Helical" evidence="11">
    <location>
        <begin position="137"/>
        <end position="156"/>
    </location>
</feature>
<evidence type="ECO:0000256" key="4">
    <source>
        <dbReference type="ARBA" id="ARBA00022475"/>
    </source>
</evidence>